<proteinExistence type="predicted"/>
<keyword evidence="2" id="KW-1185">Reference proteome</keyword>
<evidence type="ECO:0000313" key="2">
    <source>
        <dbReference type="Proteomes" id="UP000002640"/>
    </source>
</evidence>
<name>G5A0U7_PHYSP</name>
<dbReference type="GeneID" id="20660061"/>
<dbReference type="Proteomes" id="UP000002640">
    <property type="component" value="Unassembled WGS sequence"/>
</dbReference>
<dbReference type="EMBL" id="JH159158">
    <property type="protein sequence ID" value="EGZ10579.1"/>
    <property type="molecule type" value="Genomic_DNA"/>
</dbReference>
<dbReference type="RefSeq" id="XP_009533324.1">
    <property type="nucleotide sequence ID" value="XM_009535029.1"/>
</dbReference>
<dbReference type="InParanoid" id="G5A0U7"/>
<reference evidence="1 2" key="1">
    <citation type="journal article" date="2006" name="Science">
        <title>Phytophthora genome sequences uncover evolutionary origins and mechanisms of pathogenesis.</title>
        <authorList>
            <person name="Tyler B.M."/>
            <person name="Tripathy S."/>
            <person name="Zhang X."/>
            <person name="Dehal P."/>
            <person name="Jiang R.H."/>
            <person name="Aerts A."/>
            <person name="Arredondo F.D."/>
            <person name="Baxter L."/>
            <person name="Bensasson D."/>
            <person name="Beynon J.L."/>
            <person name="Chapman J."/>
            <person name="Damasceno C.M."/>
            <person name="Dorrance A.E."/>
            <person name="Dou D."/>
            <person name="Dickerman A.W."/>
            <person name="Dubchak I.L."/>
            <person name="Garbelotto M."/>
            <person name="Gijzen M."/>
            <person name="Gordon S.G."/>
            <person name="Govers F."/>
            <person name="Grunwald N.J."/>
            <person name="Huang W."/>
            <person name="Ivors K.L."/>
            <person name="Jones R.W."/>
            <person name="Kamoun S."/>
            <person name="Krampis K."/>
            <person name="Lamour K.H."/>
            <person name="Lee M.K."/>
            <person name="McDonald W.H."/>
            <person name="Medina M."/>
            <person name="Meijer H.J."/>
            <person name="Nordberg E.K."/>
            <person name="Maclean D.J."/>
            <person name="Ospina-Giraldo M.D."/>
            <person name="Morris P.F."/>
            <person name="Phuntumart V."/>
            <person name="Putnam N.H."/>
            <person name="Rash S."/>
            <person name="Rose J.K."/>
            <person name="Sakihama Y."/>
            <person name="Salamov A.A."/>
            <person name="Savidor A."/>
            <person name="Scheuring C.F."/>
            <person name="Smith B.M."/>
            <person name="Sobral B.W."/>
            <person name="Terry A."/>
            <person name="Torto-Alalibo T.A."/>
            <person name="Win J."/>
            <person name="Xu Z."/>
            <person name="Zhang H."/>
            <person name="Grigoriev I.V."/>
            <person name="Rokhsar D.S."/>
            <person name="Boore J.L."/>
        </authorList>
    </citation>
    <scope>NUCLEOTIDE SEQUENCE [LARGE SCALE GENOMIC DNA]</scope>
    <source>
        <strain evidence="1 2">P6497</strain>
    </source>
</reference>
<organism evidence="1 2">
    <name type="scientific">Phytophthora sojae (strain P6497)</name>
    <name type="common">Soybean stem and root rot agent</name>
    <name type="synonym">Phytophthora megasperma f. sp. glycines</name>
    <dbReference type="NCBI Taxonomy" id="1094619"/>
    <lineage>
        <taxon>Eukaryota</taxon>
        <taxon>Sar</taxon>
        <taxon>Stramenopiles</taxon>
        <taxon>Oomycota</taxon>
        <taxon>Peronosporomycetes</taxon>
        <taxon>Peronosporales</taxon>
        <taxon>Peronosporaceae</taxon>
        <taxon>Phytophthora</taxon>
    </lineage>
</organism>
<accession>G5A0U7</accession>
<evidence type="ECO:0000313" key="1">
    <source>
        <dbReference type="EMBL" id="EGZ10579.1"/>
    </source>
</evidence>
<protein>
    <submittedName>
        <fullName evidence="1">Uncharacterized protein</fullName>
    </submittedName>
</protein>
<gene>
    <name evidence="1" type="ORF">PHYSODRAFT_518443</name>
</gene>
<dbReference type="KEGG" id="psoj:PHYSODRAFT_518443"/>
<dbReference type="OMA" id="YERMDAM"/>
<sequence length="131" mass="15402">MIRWMEKPSNRAIYLGESTAGNGMAHGTGVTKLSDFASMAEYVHNYRMKNDPADPRHTSKWDKKTCQSRWNSRFRRYKATRGRVMKQTGFGITQEMMMRDFQVEDLIEKACPFYERMDAMFWEQANIKPVS</sequence>
<dbReference type="AlphaFoldDB" id="G5A0U7"/>